<comment type="caution">
    <text evidence="2">The sequence shown here is derived from an EMBL/GenBank/DDBJ whole genome shotgun (WGS) entry which is preliminary data.</text>
</comment>
<organism evidence="2 3">
    <name type="scientific">Tanacetum coccineum</name>
    <dbReference type="NCBI Taxonomy" id="301880"/>
    <lineage>
        <taxon>Eukaryota</taxon>
        <taxon>Viridiplantae</taxon>
        <taxon>Streptophyta</taxon>
        <taxon>Embryophyta</taxon>
        <taxon>Tracheophyta</taxon>
        <taxon>Spermatophyta</taxon>
        <taxon>Magnoliopsida</taxon>
        <taxon>eudicotyledons</taxon>
        <taxon>Gunneridae</taxon>
        <taxon>Pentapetalae</taxon>
        <taxon>asterids</taxon>
        <taxon>campanulids</taxon>
        <taxon>Asterales</taxon>
        <taxon>Asteraceae</taxon>
        <taxon>Asteroideae</taxon>
        <taxon>Anthemideae</taxon>
        <taxon>Anthemidinae</taxon>
        <taxon>Tanacetum</taxon>
    </lineage>
</organism>
<proteinExistence type="predicted"/>
<accession>A0ABQ4ZS52</accession>
<dbReference type="Proteomes" id="UP001151760">
    <property type="component" value="Unassembled WGS sequence"/>
</dbReference>
<sequence length="93" mass="10738">MEDSKDDLKELSDEEVLKKKEKKSKESEQSLNPSNYESSLASLSFKPYDNYIPITERFLARTLQGFSKVLYAQVAKDNWEKHEEAAASYAELK</sequence>
<gene>
    <name evidence="2" type="ORF">Tco_0800088</name>
</gene>
<evidence type="ECO:0000313" key="3">
    <source>
        <dbReference type="Proteomes" id="UP001151760"/>
    </source>
</evidence>
<protein>
    <submittedName>
        <fullName evidence="2">Uncharacterized protein</fullName>
    </submittedName>
</protein>
<keyword evidence="3" id="KW-1185">Reference proteome</keyword>
<evidence type="ECO:0000256" key="1">
    <source>
        <dbReference type="SAM" id="MobiDB-lite"/>
    </source>
</evidence>
<reference evidence="2" key="1">
    <citation type="journal article" date="2022" name="Int. J. Mol. Sci.">
        <title>Draft Genome of Tanacetum Coccineum: Genomic Comparison of Closely Related Tanacetum-Family Plants.</title>
        <authorList>
            <person name="Yamashiro T."/>
            <person name="Shiraishi A."/>
            <person name="Nakayama K."/>
            <person name="Satake H."/>
        </authorList>
    </citation>
    <scope>NUCLEOTIDE SEQUENCE</scope>
</reference>
<feature type="compositionally biased region" description="Basic and acidic residues" evidence="1">
    <location>
        <begin position="1"/>
        <end position="28"/>
    </location>
</feature>
<reference evidence="2" key="2">
    <citation type="submission" date="2022-01" db="EMBL/GenBank/DDBJ databases">
        <authorList>
            <person name="Yamashiro T."/>
            <person name="Shiraishi A."/>
            <person name="Satake H."/>
            <person name="Nakayama K."/>
        </authorList>
    </citation>
    <scope>NUCLEOTIDE SEQUENCE</scope>
</reference>
<dbReference type="EMBL" id="BQNB010011632">
    <property type="protein sequence ID" value="GJS93120.1"/>
    <property type="molecule type" value="Genomic_DNA"/>
</dbReference>
<name>A0ABQ4ZS52_9ASTR</name>
<evidence type="ECO:0000313" key="2">
    <source>
        <dbReference type="EMBL" id="GJS93120.1"/>
    </source>
</evidence>
<feature type="region of interest" description="Disordered" evidence="1">
    <location>
        <begin position="1"/>
        <end position="37"/>
    </location>
</feature>